<protein>
    <submittedName>
        <fullName evidence="1">Uncharacterized protein</fullName>
    </submittedName>
</protein>
<accession>A0ABY9E3I2</accession>
<dbReference type="Proteomes" id="UP001227230">
    <property type="component" value="Chromosome 19"/>
</dbReference>
<keyword evidence="2" id="KW-1185">Reference proteome</keyword>
<dbReference type="EMBL" id="CP126666">
    <property type="protein sequence ID" value="WKA13169.1"/>
    <property type="molecule type" value="Genomic_DNA"/>
</dbReference>
<evidence type="ECO:0000313" key="1">
    <source>
        <dbReference type="EMBL" id="WKA13169.1"/>
    </source>
</evidence>
<proteinExistence type="predicted"/>
<organism evidence="1 2">
    <name type="scientific">Vitis vinifera</name>
    <name type="common">Grape</name>
    <dbReference type="NCBI Taxonomy" id="29760"/>
    <lineage>
        <taxon>Eukaryota</taxon>
        <taxon>Viridiplantae</taxon>
        <taxon>Streptophyta</taxon>
        <taxon>Embryophyta</taxon>
        <taxon>Tracheophyta</taxon>
        <taxon>Spermatophyta</taxon>
        <taxon>Magnoliopsida</taxon>
        <taxon>eudicotyledons</taxon>
        <taxon>Gunneridae</taxon>
        <taxon>Pentapetalae</taxon>
        <taxon>rosids</taxon>
        <taxon>Vitales</taxon>
        <taxon>Vitaceae</taxon>
        <taxon>Viteae</taxon>
        <taxon>Vitis</taxon>
    </lineage>
</organism>
<reference evidence="1 2" key="1">
    <citation type="journal article" date="2023" name="Hortic Res">
        <title>The complete reference genome for grapevine (Vitis vinifera L.) genetics and breeding.</title>
        <authorList>
            <person name="Shi X."/>
            <person name="Cao S."/>
            <person name="Wang X."/>
            <person name="Huang S."/>
            <person name="Wang Y."/>
            <person name="Liu Z."/>
            <person name="Liu W."/>
            <person name="Leng X."/>
            <person name="Peng Y."/>
            <person name="Wang N."/>
            <person name="Wang Y."/>
            <person name="Ma Z."/>
            <person name="Xu X."/>
            <person name="Zhang F."/>
            <person name="Xue H."/>
            <person name="Zhong H."/>
            <person name="Wang Y."/>
            <person name="Zhang K."/>
            <person name="Velt A."/>
            <person name="Avia K."/>
            <person name="Holtgrawe D."/>
            <person name="Grimplet J."/>
            <person name="Matus J.T."/>
            <person name="Ware D."/>
            <person name="Wu X."/>
            <person name="Wang H."/>
            <person name="Liu C."/>
            <person name="Fang Y."/>
            <person name="Rustenholz C."/>
            <person name="Cheng Z."/>
            <person name="Xiao H."/>
            <person name="Zhou Y."/>
        </authorList>
    </citation>
    <scope>NUCLEOTIDE SEQUENCE [LARGE SCALE GENOMIC DNA]</scope>
    <source>
        <strain evidence="2">cv. Pinot noir / PN40024</strain>
        <tissue evidence="1">Leaf</tissue>
    </source>
</reference>
<sequence length="110" mass="12616">MYSAMKLPGAGPGAHRRSKYHVKDLTNCLECTFDEPQDQLQATSWQNTFLPLRYHLVLLQILPSFAHVRVIRMGNLCVQVSACFKLAFFHKNIHHTNFFETFINYSAGSV</sequence>
<evidence type="ECO:0000313" key="2">
    <source>
        <dbReference type="Proteomes" id="UP001227230"/>
    </source>
</evidence>
<gene>
    <name evidence="1" type="ORF">VitviT2T_030498</name>
</gene>
<name>A0ABY9E3I2_VITVI</name>